<gene>
    <name evidence="3" type="ORF">BDN70DRAFT_804945</name>
</gene>
<evidence type="ECO:0000256" key="1">
    <source>
        <dbReference type="ARBA" id="ARBA00022801"/>
    </source>
</evidence>
<sequence length="337" mass="37966">MFALLLKPFTAYGRAKTWKRIIADTFLYHTLTKLTRRQARAFYQPTRAVYNDVVKRLDYPQAIEEVGDDARLLWVGAKRTDRVLLYFHGGGFLLGLPAPAPWFWRYIQENLEKKGKPTGLAILNYSLIPDRPFPTQLNQAVLALQHLLETGVKPENIQLVGDSAGGALIHGIFSHILHPLPGITKLELPGPLGGAYFMSTWSKLVNDEANCLHTNEGSDWLRGKTCGYWGAICMEGVPENIVPYLEGNSAPKDWLKGIDKHVKRILLTVGEVEVLRDTIIQYAETVQQYHPNAKLIVQEFGTHNDVYTDFITGTNDAQNLKPLILDWIDKGFSNKVD</sequence>
<dbReference type="GO" id="GO:0016787">
    <property type="term" value="F:hydrolase activity"/>
    <property type="evidence" value="ECO:0007669"/>
    <property type="project" value="UniProtKB-KW"/>
</dbReference>
<dbReference type="PANTHER" id="PTHR48081">
    <property type="entry name" value="AB HYDROLASE SUPERFAMILY PROTEIN C4A8.06C"/>
    <property type="match status" value="1"/>
</dbReference>
<evidence type="ECO:0000313" key="4">
    <source>
        <dbReference type="Proteomes" id="UP000807469"/>
    </source>
</evidence>
<keyword evidence="1" id="KW-0378">Hydrolase</keyword>
<dbReference type="Proteomes" id="UP000807469">
    <property type="component" value="Unassembled WGS sequence"/>
</dbReference>
<reference evidence="3" key="1">
    <citation type="submission" date="2020-11" db="EMBL/GenBank/DDBJ databases">
        <authorList>
            <consortium name="DOE Joint Genome Institute"/>
            <person name="Ahrendt S."/>
            <person name="Riley R."/>
            <person name="Andreopoulos W."/>
            <person name="Labutti K."/>
            <person name="Pangilinan J."/>
            <person name="Ruiz-Duenas F.J."/>
            <person name="Barrasa J.M."/>
            <person name="Sanchez-Garcia M."/>
            <person name="Camarero S."/>
            <person name="Miyauchi S."/>
            <person name="Serrano A."/>
            <person name="Linde D."/>
            <person name="Babiker R."/>
            <person name="Drula E."/>
            <person name="Ayuso-Fernandez I."/>
            <person name="Pacheco R."/>
            <person name="Padilla G."/>
            <person name="Ferreira P."/>
            <person name="Barriuso J."/>
            <person name="Kellner H."/>
            <person name="Castanera R."/>
            <person name="Alfaro M."/>
            <person name="Ramirez L."/>
            <person name="Pisabarro A.G."/>
            <person name="Kuo A."/>
            <person name="Tritt A."/>
            <person name="Lipzen A."/>
            <person name="He G."/>
            <person name="Yan M."/>
            <person name="Ng V."/>
            <person name="Cullen D."/>
            <person name="Martin F."/>
            <person name="Rosso M.-N."/>
            <person name="Henrissat B."/>
            <person name="Hibbett D."/>
            <person name="Martinez A.T."/>
            <person name="Grigoriev I.V."/>
        </authorList>
    </citation>
    <scope>NUCLEOTIDE SEQUENCE</scope>
    <source>
        <strain evidence="3">CIRM-BRFM 674</strain>
    </source>
</reference>
<dbReference type="OrthoDB" id="2152029at2759"/>
<name>A0A9P5Z3B1_9AGAR</name>
<keyword evidence="4" id="KW-1185">Reference proteome</keyword>
<dbReference type="EMBL" id="MU155191">
    <property type="protein sequence ID" value="KAF9480648.1"/>
    <property type="molecule type" value="Genomic_DNA"/>
</dbReference>
<dbReference type="SUPFAM" id="SSF53474">
    <property type="entry name" value="alpha/beta-Hydrolases"/>
    <property type="match status" value="1"/>
</dbReference>
<dbReference type="Pfam" id="PF07859">
    <property type="entry name" value="Abhydrolase_3"/>
    <property type="match status" value="1"/>
</dbReference>
<accession>A0A9P5Z3B1</accession>
<dbReference type="InterPro" id="IPR013094">
    <property type="entry name" value="AB_hydrolase_3"/>
</dbReference>
<organism evidence="3 4">
    <name type="scientific">Pholiota conissans</name>
    <dbReference type="NCBI Taxonomy" id="109636"/>
    <lineage>
        <taxon>Eukaryota</taxon>
        <taxon>Fungi</taxon>
        <taxon>Dikarya</taxon>
        <taxon>Basidiomycota</taxon>
        <taxon>Agaricomycotina</taxon>
        <taxon>Agaricomycetes</taxon>
        <taxon>Agaricomycetidae</taxon>
        <taxon>Agaricales</taxon>
        <taxon>Agaricineae</taxon>
        <taxon>Strophariaceae</taxon>
        <taxon>Pholiota</taxon>
    </lineage>
</organism>
<dbReference type="InterPro" id="IPR050300">
    <property type="entry name" value="GDXG_lipolytic_enzyme"/>
</dbReference>
<dbReference type="PANTHER" id="PTHR48081:SF31">
    <property type="entry name" value="STERYL ACETYL HYDROLASE MUG81-RELATED"/>
    <property type="match status" value="1"/>
</dbReference>
<dbReference type="InterPro" id="IPR029058">
    <property type="entry name" value="AB_hydrolase_fold"/>
</dbReference>
<evidence type="ECO:0000259" key="2">
    <source>
        <dbReference type="Pfam" id="PF07859"/>
    </source>
</evidence>
<evidence type="ECO:0000313" key="3">
    <source>
        <dbReference type="EMBL" id="KAF9480648.1"/>
    </source>
</evidence>
<proteinExistence type="predicted"/>
<dbReference type="AlphaFoldDB" id="A0A9P5Z3B1"/>
<feature type="domain" description="Alpha/beta hydrolase fold-3" evidence="2">
    <location>
        <begin position="84"/>
        <end position="303"/>
    </location>
</feature>
<comment type="caution">
    <text evidence="3">The sequence shown here is derived from an EMBL/GenBank/DDBJ whole genome shotgun (WGS) entry which is preliminary data.</text>
</comment>
<dbReference type="Gene3D" id="3.40.50.1820">
    <property type="entry name" value="alpha/beta hydrolase"/>
    <property type="match status" value="1"/>
</dbReference>
<protein>
    <submittedName>
        <fullName evidence="3">Alpha/beta-hydrolase</fullName>
    </submittedName>
</protein>